<reference evidence="1 2" key="1">
    <citation type="submission" date="2018-12" db="EMBL/GenBank/DDBJ databases">
        <authorList>
            <consortium name="Pathogen Informatics"/>
        </authorList>
    </citation>
    <scope>NUCLEOTIDE SEQUENCE [LARGE SCALE GENOMIC DNA]</scope>
    <source>
        <strain evidence="1 2">NCTC11214</strain>
    </source>
</reference>
<accession>A0A3S4FIE7</accession>
<name>A0A3S4FIE7_SEROD</name>
<sequence length="103" mass="11510">MFLSFSLSSAAKRRALAIELPAGNQILHCQRIVACAARQRLVQPVRLFQRRPVKLDAQPRPIRQGNFAVDNLQRVVSQVLTFLPDPVGINGGRIARRRRADVG</sequence>
<protein>
    <submittedName>
        <fullName evidence="1">Uncharacterized protein</fullName>
    </submittedName>
</protein>
<dbReference type="Proteomes" id="UP000281391">
    <property type="component" value="Chromosome"/>
</dbReference>
<proteinExistence type="predicted"/>
<organism evidence="1 2">
    <name type="scientific">Serratia odorifera</name>
    <dbReference type="NCBI Taxonomy" id="618"/>
    <lineage>
        <taxon>Bacteria</taxon>
        <taxon>Pseudomonadati</taxon>
        <taxon>Pseudomonadota</taxon>
        <taxon>Gammaproteobacteria</taxon>
        <taxon>Enterobacterales</taxon>
        <taxon>Yersiniaceae</taxon>
        <taxon>Serratia</taxon>
    </lineage>
</organism>
<evidence type="ECO:0000313" key="2">
    <source>
        <dbReference type="Proteomes" id="UP000281391"/>
    </source>
</evidence>
<dbReference type="KEGG" id="sof:NCTC11214_00730"/>
<dbReference type="EMBL" id="LR134117">
    <property type="protein sequence ID" value="VDZ52475.1"/>
    <property type="molecule type" value="Genomic_DNA"/>
</dbReference>
<evidence type="ECO:0000313" key="1">
    <source>
        <dbReference type="EMBL" id="VDZ52475.1"/>
    </source>
</evidence>
<dbReference type="AlphaFoldDB" id="A0A3S4FIE7"/>
<gene>
    <name evidence="1" type="ORF">NCTC11214_00730</name>
</gene>